<protein>
    <submittedName>
        <fullName evidence="1">Uncharacterized protein</fullName>
    </submittedName>
</protein>
<dbReference type="OrthoDB" id="10486701at2759"/>
<gene>
    <name evidence="1" type="ORF">T01_7541</name>
</gene>
<organism evidence="1 2">
    <name type="scientific">Trichinella spiralis</name>
    <name type="common">Trichina worm</name>
    <dbReference type="NCBI Taxonomy" id="6334"/>
    <lineage>
        <taxon>Eukaryota</taxon>
        <taxon>Metazoa</taxon>
        <taxon>Ecdysozoa</taxon>
        <taxon>Nematoda</taxon>
        <taxon>Enoplea</taxon>
        <taxon>Dorylaimia</taxon>
        <taxon>Trichinellida</taxon>
        <taxon>Trichinellidae</taxon>
        <taxon>Trichinella</taxon>
    </lineage>
</organism>
<dbReference type="EMBL" id="JYDH01000164">
    <property type="protein sequence ID" value="KRY29660.1"/>
    <property type="molecule type" value="Genomic_DNA"/>
</dbReference>
<evidence type="ECO:0000313" key="1">
    <source>
        <dbReference type="EMBL" id="KRY29660.1"/>
    </source>
</evidence>
<reference evidence="1 2" key="1">
    <citation type="submission" date="2015-01" db="EMBL/GenBank/DDBJ databases">
        <title>Evolution of Trichinella species and genotypes.</title>
        <authorList>
            <person name="Korhonen P.K."/>
            <person name="Edoardo P."/>
            <person name="Giuseppe L.R."/>
            <person name="Gasser R.B."/>
        </authorList>
    </citation>
    <scope>NUCLEOTIDE SEQUENCE [LARGE SCALE GENOMIC DNA]</scope>
    <source>
        <strain evidence="1">ISS3</strain>
    </source>
</reference>
<keyword evidence="2" id="KW-1185">Reference proteome</keyword>
<dbReference type="Proteomes" id="UP000054776">
    <property type="component" value="Unassembled WGS sequence"/>
</dbReference>
<proteinExistence type="predicted"/>
<dbReference type="InParanoid" id="A0A0V1AZE0"/>
<accession>A0A0V1AZE0</accession>
<name>A0A0V1AZE0_TRISP</name>
<evidence type="ECO:0000313" key="2">
    <source>
        <dbReference type="Proteomes" id="UP000054776"/>
    </source>
</evidence>
<dbReference type="AlphaFoldDB" id="A0A0V1AZE0"/>
<sequence length="141" mass="16058">MDLFAGHSWLYASHRVIQLSDSSFIFSVVVLVSNICDRCQQQSIFIVSFRSSLFLPTICSSSSRLQLTKNFHLDSAASSIDANQSKTDEPFQMVQNFSVSLSCQRSSPAILSLTYQPVSYLLNIYYAKIMEQKNYEELEYL</sequence>
<comment type="caution">
    <text evidence="1">The sequence shown here is derived from an EMBL/GenBank/DDBJ whole genome shotgun (WGS) entry which is preliminary data.</text>
</comment>